<comment type="catalytic activity">
    <reaction evidence="13">
        <text>D-tagatofuranose 6-phosphate + ATP = D-tagatofuranose 1,6-bisphosphate + ADP + H(+)</text>
        <dbReference type="Rhea" id="RHEA:12420"/>
        <dbReference type="ChEBI" id="CHEBI:15378"/>
        <dbReference type="ChEBI" id="CHEBI:30616"/>
        <dbReference type="ChEBI" id="CHEBI:58694"/>
        <dbReference type="ChEBI" id="CHEBI:58695"/>
        <dbReference type="ChEBI" id="CHEBI:456216"/>
        <dbReference type="EC" id="2.7.1.144"/>
    </reaction>
</comment>
<dbReference type="RefSeq" id="WP_092282263.1">
    <property type="nucleotide sequence ID" value="NZ_FOXR01000011.1"/>
</dbReference>
<evidence type="ECO:0000256" key="6">
    <source>
        <dbReference type="ARBA" id="ARBA00022741"/>
    </source>
</evidence>
<comment type="similarity">
    <text evidence="1">Belongs to the carbohydrate kinase pfkB family.</text>
</comment>
<keyword evidence="13" id="KW-0423">Lactose metabolism</keyword>
<feature type="binding site" evidence="12">
    <location>
        <position position="184"/>
    </location>
    <ligand>
        <name>ATP</name>
        <dbReference type="ChEBI" id="CHEBI:30616"/>
    </ligand>
</feature>
<keyword evidence="7 12" id="KW-0418">Kinase</keyword>
<feature type="binding site" evidence="12">
    <location>
        <begin position="220"/>
        <end position="225"/>
    </location>
    <ligand>
        <name>ATP</name>
        <dbReference type="ChEBI" id="CHEBI:30616"/>
    </ligand>
</feature>
<name>A0A1I5VFK0_9FIRM</name>
<reference evidence="15 16" key="1">
    <citation type="submission" date="2016-10" db="EMBL/GenBank/DDBJ databases">
        <authorList>
            <person name="de Groot N.N."/>
        </authorList>
    </citation>
    <scope>NUCLEOTIDE SEQUENCE [LARGE SCALE GENOMIC DNA]</scope>
    <source>
        <strain evidence="15 16">DSM 20678</strain>
    </source>
</reference>
<keyword evidence="16" id="KW-1185">Reference proteome</keyword>
<dbReference type="Proteomes" id="UP000198577">
    <property type="component" value="Unassembled WGS sequence"/>
</dbReference>
<keyword evidence="9 12" id="KW-0460">Magnesium</keyword>
<organism evidence="15 16">
    <name type="scientific">Caldicoprobacter faecalis</name>
    <dbReference type="NCBI Taxonomy" id="937334"/>
    <lineage>
        <taxon>Bacteria</taxon>
        <taxon>Bacillati</taxon>
        <taxon>Bacillota</taxon>
        <taxon>Clostridia</taxon>
        <taxon>Caldicoprobacterales</taxon>
        <taxon>Caldicoprobacteraceae</taxon>
        <taxon>Caldicoprobacter</taxon>
    </lineage>
</organism>
<feature type="binding site" evidence="12">
    <location>
        <position position="285"/>
    </location>
    <ligand>
        <name>K(+)</name>
        <dbReference type="ChEBI" id="CHEBI:29103"/>
    </ligand>
</feature>
<feature type="binding site" evidence="12">
    <location>
        <position position="246"/>
    </location>
    <ligand>
        <name>K(+)</name>
        <dbReference type="ChEBI" id="CHEBI:29103"/>
    </ligand>
</feature>
<dbReference type="UniPathway" id="UPA00704">
    <property type="reaction ID" value="UER00715"/>
</dbReference>
<dbReference type="AlphaFoldDB" id="A0A1I5VFK0"/>
<feature type="domain" description="Carbohydrate kinase PfkB" evidence="14">
    <location>
        <begin position="1"/>
        <end position="293"/>
    </location>
</feature>
<dbReference type="GO" id="GO:0004747">
    <property type="term" value="F:ribokinase activity"/>
    <property type="evidence" value="ECO:0007669"/>
    <property type="project" value="UniProtKB-UniRule"/>
</dbReference>
<feature type="binding site" evidence="12">
    <location>
        <begin position="251"/>
        <end position="252"/>
    </location>
    <ligand>
        <name>ATP</name>
        <dbReference type="ChEBI" id="CHEBI:30616"/>
    </ligand>
</feature>
<dbReference type="PIRSF" id="PIRSF000535">
    <property type="entry name" value="1PFK/6PFK/LacC"/>
    <property type="match status" value="1"/>
</dbReference>
<comment type="cofactor">
    <cofactor evidence="12">
        <name>Mg(2+)</name>
        <dbReference type="ChEBI" id="CHEBI:18420"/>
    </cofactor>
    <text evidence="12">Requires a divalent cation, most likely magnesium in vivo, as an electrophilic catalyst to aid phosphoryl group transfer. It is the chelate of the metal and the nucleotide that is the actual substrate.</text>
</comment>
<dbReference type="GO" id="GO:0005524">
    <property type="term" value="F:ATP binding"/>
    <property type="evidence" value="ECO:0007669"/>
    <property type="project" value="UniProtKB-UniRule"/>
</dbReference>
<evidence type="ECO:0000256" key="7">
    <source>
        <dbReference type="ARBA" id="ARBA00022777"/>
    </source>
</evidence>
<keyword evidence="6 12" id="KW-0547">Nucleotide-binding</keyword>
<evidence type="ECO:0000256" key="5">
    <source>
        <dbReference type="ARBA" id="ARBA00022723"/>
    </source>
</evidence>
<evidence type="ECO:0000313" key="16">
    <source>
        <dbReference type="Proteomes" id="UP000198577"/>
    </source>
</evidence>
<dbReference type="InterPro" id="IPR029056">
    <property type="entry name" value="Ribokinase-like"/>
</dbReference>
<dbReference type="InterPro" id="IPR002139">
    <property type="entry name" value="Ribo/fructo_kinase"/>
</dbReference>
<evidence type="ECO:0000256" key="2">
    <source>
        <dbReference type="ARBA" id="ARBA00012035"/>
    </source>
</evidence>
<proteinExistence type="inferred from homology"/>
<protein>
    <recommendedName>
        <fullName evidence="3 12">Ribokinase</fullName>
        <shortName evidence="12">RK</shortName>
        <ecNumber evidence="2 12">2.7.1.15</ecNumber>
    </recommendedName>
</protein>
<dbReference type="SUPFAM" id="SSF53613">
    <property type="entry name" value="Ribokinase-like"/>
    <property type="match status" value="1"/>
</dbReference>
<keyword evidence="4 12" id="KW-0808">Transferase</keyword>
<comment type="similarity">
    <text evidence="13">Belongs to the carbohydrate kinase PfkB family. LacC subfamily.</text>
</comment>
<sequence length="307" mass="33045">MKKICVVGSLNMDLVVTVDRFPEPGETITGREFATYPGGKGGNQAVALGRLGADVLMIGKLGNDLFGEQYLNNLKENGVILDGVKVEEGVSSGIAVIEVDSTGENHIVIVPGANGKVDRAFIEENWHLMEERDIFLFQLEIPIDTVLYAVKKLKKAGKIIILDPAPARILPDDIFLNIDYITPNETEIETLTGIRIKDVDDLKEAGHWLVKKGVKNVIAKAGKKGAYLATSDDFVHVPGFTVEAVDTTAAGDSFNAGFAFALAQGKGIIESIQFANAVGAISTTAKGAQSAMPFLRQVETFIGQRMR</sequence>
<accession>A0A1I5VFK0</accession>
<feature type="binding site" evidence="12">
    <location>
        <position position="282"/>
    </location>
    <ligand>
        <name>K(+)</name>
        <dbReference type="ChEBI" id="CHEBI:29103"/>
    </ligand>
</feature>
<keyword evidence="12" id="KW-0963">Cytoplasm</keyword>
<feature type="binding site" evidence="12">
    <location>
        <begin position="11"/>
        <end position="13"/>
    </location>
    <ligand>
        <name>substrate</name>
    </ligand>
</feature>
<keyword evidence="11 12" id="KW-0119">Carbohydrate metabolism</keyword>
<dbReference type="STRING" id="937334.SAMN05444406_1115"/>
<dbReference type="PROSITE" id="PS00583">
    <property type="entry name" value="PFKB_KINASES_1"/>
    <property type="match status" value="1"/>
</dbReference>
<dbReference type="PROSITE" id="PS00584">
    <property type="entry name" value="PFKB_KINASES_2"/>
    <property type="match status" value="1"/>
</dbReference>
<dbReference type="PANTHER" id="PTHR10584:SF166">
    <property type="entry name" value="RIBOKINASE"/>
    <property type="match status" value="1"/>
</dbReference>
<evidence type="ECO:0000256" key="13">
    <source>
        <dbReference type="PIRNR" id="PIRNR000535"/>
    </source>
</evidence>
<evidence type="ECO:0000256" key="3">
    <source>
        <dbReference type="ARBA" id="ARBA00016943"/>
    </source>
</evidence>
<dbReference type="InterPro" id="IPR011877">
    <property type="entry name" value="Ribokinase"/>
</dbReference>
<evidence type="ECO:0000256" key="9">
    <source>
        <dbReference type="ARBA" id="ARBA00022842"/>
    </source>
</evidence>
<dbReference type="GO" id="GO:0019303">
    <property type="term" value="P:D-ribose catabolic process"/>
    <property type="evidence" value="ECO:0007669"/>
    <property type="project" value="UniProtKB-UniRule"/>
</dbReference>
<comment type="similarity">
    <text evidence="12">Belongs to the carbohydrate kinase PfkB family. Ribokinase subfamily.</text>
</comment>
<evidence type="ECO:0000256" key="8">
    <source>
        <dbReference type="ARBA" id="ARBA00022840"/>
    </source>
</evidence>
<feature type="binding site" evidence="12">
    <location>
        <begin position="39"/>
        <end position="43"/>
    </location>
    <ligand>
        <name>substrate</name>
    </ligand>
</feature>
<evidence type="ECO:0000256" key="10">
    <source>
        <dbReference type="ARBA" id="ARBA00022958"/>
    </source>
</evidence>
<dbReference type="GO" id="GO:0046872">
    <property type="term" value="F:metal ion binding"/>
    <property type="evidence" value="ECO:0007669"/>
    <property type="project" value="UniProtKB-KW"/>
</dbReference>
<dbReference type="OrthoDB" id="9775849at2"/>
<dbReference type="PANTHER" id="PTHR10584">
    <property type="entry name" value="SUGAR KINASE"/>
    <property type="match status" value="1"/>
</dbReference>
<dbReference type="HAMAP" id="MF_01987">
    <property type="entry name" value="Ribokinase"/>
    <property type="match status" value="1"/>
</dbReference>
<dbReference type="Pfam" id="PF00294">
    <property type="entry name" value="PfkB"/>
    <property type="match status" value="1"/>
</dbReference>
<feature type="binding site" evidence="12">
    <location>
        <position position="287"/>
    </location>
    <ligand>
        <name>K(+)</name>
        <dbReference type="ChEBI" id="CHEBI:29103"/>
    </ligand>
</feature>
<dbReference type="GO" id="GO:0005988">
    <property type="term" value="P:lactose metabolic process"/>
    <property type="evidence" value="ECO:0007669"/>
    <property type="project" value="UniProtKB-KW"/>
</dbReference>
<comment type="catalytic activity">
    <reaction evidence="12">
        <text>D-ribose + ATP = D-ribose 5-phosphate + ADP + H(+)</text>
        <dbReference type="Rhea" id="RHEA:13697"/>
        <dbReference type="ChEBI" id="CHEBI:15378"/>
        <dbReference type="ChEBI" id="CHEBI:30616"/>
        <dbReference type="ChEBI" id="CHEBI:47013"/>
        <dbReference type="ChEBI" id="CHEBI:78346"/>
        <dbReference type="ChEBI" id="CHEBI:456216"/>
        <dbReference type="EC" id="2.7.1.15"/>
    </reaction>
</comment>
<gene>
    <name evidence="12" type="primary">rbsK</name>
    <name evidence="15" type="ORF">SAMN05444406_1115</name>
</gene>
<comment type="function">
    <text evidence="12">Catalyzes the phosphorylation of ribose at O-5 in a reaction requiring ATP and magnesium. The resulting D-ribose-5-phosphate can then be used either for sythesis of nucleotides, histidine, and tryptophan, or as a component of the pentose phosphate pathway.</text>
</comment>
<evidence type="ECO:0000313" key="15">
    <source>
        <dbReference type="EMBL" id="SFQ06334.1"/>
    </source>
</evidence>
<comment type="activity regulation">
    <text evidence="12">Activated by a monovalent cation that binds near, but not in, the active site. The most likely occupant of the site in vivo is potassium. Ion binding induces a conformational change that may alter substrate affinity.</text>
</comment>
<dbReference type="InterPro" id="IPR002173">
    <property type="entry name" value="Carboh/pur_kinase_PfkB_CS"/>
</dbReference>
<feature type="binding site" evidence="12">
    <location>
        <position position="248"/>
    </location>
    <ligand>
        <name>K(+)</name>
        <dbReference type="ChEBI" id="CHEBI:29103"/>
    </ligand>
</feature>
<feature type="binding site" evidence="12">
    <location>
        <position position="252"/>
    </location>
    <ligand>
        <name>substrate</name>
    </ligand>
</feature>
<dbReference type="InterPro" id="IPR011611">
    <property type="entry name" value="PfkB_dom"/>
</dbReference>
<dbReference type="GO" id="GO:0009024">
    <property type="term" value="F:tagatose-6-phosphate kinase activity"/>
    <property type="evidence" value="ECO:0007669"/>
    <property type="project" value="UniProtKB-EC"/>
</dbReference>
<dbReference type="CDD" id="cd01174">
    <property type="entry name" value="ribokinase"/>
    <property type="match status" value="1"/>
</dbReference>
<dbReference type="NCBIfam" id="TIGR02152">
    <property type="entry name" value="D_ribokin_bact"/>
    <property type="match status" value="1"/>
</dbReference>
<dbReference type="EMBL" id="FOXR01000011">
    <property type="protein sequence ID" value="SFQ06334.1"/>
    <property type="molecule type" value="Genomic_DNA"/>
</dbReference>
<dbReference type="GO" id="GO:2001059">
    <property type="term" value="P:D-tagatose 6-phosphate catabolic process"/>
    <property type="evidence" value="ECO:0007669"/>
    <property type="project" value="UniProtKB-UniPathway"/>
</dbReference>
<keyword evidence="8 12" id="KW-0067">ATP-binding</keyword>
<comment type="subunit">
    <text evidence="12">Homodimer.</text>
</comment>
<evidence type="ECO:0000256" key="12">
    <source>
        <dbReference type="HAMAP-Rule" id="MF_01987"/>
    </source>
</evidence>
<evidence type="ECO:0000256" key="1">
    <source>
        <dbReference type="ARBA" id="ARBA00005380"/>
    </source>
</evidence>
<dbReference type="PRINTS" id="PR00990">
    <property type="entry name" value="RIBOKINASE"/>
</dbReference>
<feature type="binding site" evidence="12">
    <location>
        <position position="140"/>
    </location>
    <ligand>
        <name>substrate</name>
    </ligand>
</feature>
<evidence type="ECO:0000259" key="14">
    <source>
        <dbReference type="Pfam" id="PF00294"/>
    </source>
</evidence>
<comment type="caution">
    <text evidence="12">Lacks conserved residue(s) required for the propagation of feature annotation.</text>
</comment>
<evidence type="ECO:0000256" key="4">
    <source>
        <dbReference type="ARBA" id="ARBA00022679"/>
    </source>
</evidence>
<dbReference type="EC" id="2.7.1.15" evidence="2 12"/>
<comment type="subcellular location">
    <subcellularLocation>
        <location evidence="12">Cytoplasm</location>
    </subcellularLocation>
</comment>
<evidence type="ECO:0000256" key="11">
    <source>
        <dbReference type="ARBA" id="ARBA00023277"/>
    </source>
</evidence>
<dbReference type="Gene3D" id="3.40.1190.20">
    <property type="match status" value="1"/>
</dbReference>
<dbReference type="InterPro" id="IPR017583">
    <property type="entry name" value="Tagatose/fructose_Pkinase"/>
</dbReference>
<keyword evidence="10 12" id="KW-0630">Potassium</keyword>
<feature type="active site" description="Proton acceptor" evidence="12">
    <location>
        <position position="252"/>
    </location>
</feature>
<dbReference type="GO" id="GO:0005829">
    <property type="term" value="C:cytosol"/>
    <property type="evidence" value="ECO:0007669"/>
    <property type="project" value="TreeGrafter"/>
</dbReference>
<feature type="binding site" evidence="12">
    <location>
        <position position="276"/>
    </location>
    <ligand>
        <name>ATP</name>
        <dbReference type="ChEBI" id="CHEBI:30616"/>
    </ligand>
</feature>
<keyword evidence="5 12" id="KW-0479">Metal-binding</keyword>
<dbReference type="UniPathway" id="UPA00916">
    <property type="reaction ID" value="UER00889"/>
</dbReference>
<comment type="pathway">
    <text evidence="13">Carbohydrate metabolism; D-tagatose 6-phosphate degradation; D-glyceraldehyde 3-phosphate and glycerone phosphate from D-tagatose 6-phosphate: step 1/2.</text>
</comment>
<comment type="pathway">
    <text evidence="12">Carbohydrate metabolism; D-ribose degradation; D-ribose 5-phosphate from beta-D-ribopyranose: step 2/2.</text>
</comment>